<dbReference type="Proteomes" id="UP001320148">
    <property type="component" value="Chromosome"/>
</dbReference>
<organism evidence="1 2">
    <name type="scientific">Desulfoluna limicola</name>
    <dbReference type="NCBI Taxonomy" id="2810562"/>
    <lineage>
        <taxon>Bacteria</taxon>
        <taxon>Pseudomonadati</taxon>
        <taxon>Thermodesulfobacteriota</taxon>
        <taxon>Desulfobacteria</taxon>
        <taxon>Desulfobacterales</taxon>
        <taxon>Desulfolunaceae</taxon>
        <taxon>Desulfoluna</taxon>
    </lineage>
</organism>
<keyword evidence="2" id="KW-1185">Reference proteome</keyword>
<accession>A0ABM7PMT5</accession>
<proteinExistence type="predicted"/>
<sequence length="60" mass="6602">MVVTARGKKVVEWEPSDDNREALLKAAMGPSGNLRAPTLRLNDKIIVGFHEAFYAATFTP</sequence>
<evidence type="ECO:0000313" key="1">
    <source>
        <dbReference type="EMBL" id="BCS98579.1"/>
    </source>
</evidence>
<dbReference type="EMBL" id="AP024488">
    <property type="protein sequence ID" value="BCS98579.1"/>
    <property type="molecule type" value="Genomic_DNA"/>
</dbReference>
<evidence type="ECO:0000313" key="2">
    <source>
        <dbReference type="Proteomes" id="UP001320148"/>
    </source>
</evidence>
<gene>
    <name evidence="1" type="ORF">DSLASN_42110</name>
</gene>
<evidence type="ECO:0008006" key="3">
    <source>
        <dbReference type="Google" id="ProtNLM"/>
    </source>
</evidence>
<name>A0ABM7PMT5_9BACT</name>
<reference evidence="1 2" key="1">
    <citation type="submission" date="2021-02" db="EMBL/GenBank/DDBJ databases">
        <title>Complete genome of Desulfoluna sp. strain ASN36.</title>
        <authorList>
            <person name="Takahashi A."/>
            <person name="Kojima H."/>
            <person name="Fukui M."/>
        </authorList>
    </citation>
    <scope>NUCLEOTIDE SEQUENCE [LARGE SCALE GENOMIC DNA]</scope>
    <source>
        <strain evidence="1 2">ASN36</strain>
    </source>
</reference>
<protein>
    <recommendedName>
        <fullName evidence="3">Glutaredoxin</fullName>
    </recommendedName>
</protein>